<organism evidence="1 2">
    <name type="scientific">Kingdonia uniflora</name>
    <dbReference type="NCBI Taxonomy" id="39325"/>
    <lineage>
        <taxon>Eukaryota</taxon>
        <taxon>Viridiplantae</taxon>
        <taxon>Streptophyta</taxon>
        <taxon>Embryophyta</taxon>
        <taxon>Tracheophyta</taxon>
        <taxon>Spermatophyta</taxon>
        <taxon>Magnoliopsida</taxon>
        <taxon>Ranunculales</taxon>
        <taxon>Circaeasteraceae</taxon>
        <taxon>Kingdonia</taxon>
    </lineage>
</organism>
<dbReference type="Proteomes" id="UP000541444">
    <property type="component" value="Unassembled WGS sequence"/>
</dbReference>
<dbReference type="AlphaFoldDB" id="A0A7J7LI47"/>
<gene>
    <name evidence="1" type="ORF">GIB67_037137</name>
</gene>
<accession>A0A7J7LI47</accession>
<sequence>MCIALEILTFYVLMEKHPTEFISSLTSSSSSSIAQNVLLKEILDNCLPPPILQVAQELIFIAKLAVTCLDALLVQNHGQP</sequence>
<evidence type="ECO:0000313" key="1">
    <source>
        <dbReference type="EMBL" id="KAF6142219.1"/>
    </source>
</evidence>
<dbReference type="OrthoDB" id="676979at2759"/>
<name>A0A7J7LI47_9MAGN</name>
<comment type="caution">
    <text evidence="1">The sequence shown here is derived from an EMBL/GenBank/DDBJ whole genome shotgun (WGS) entry which is preliminary data.</text>
</comment>
<evidence type="ECO:0000313" key="2">
    <source>
        <dbReference type="Proteomes" id="UP000541444"/>
    </source>
</evidence>
<reference evidence="1 2" key="1">
    <citation type="journal article" date="2020" name="IScience">
        <title>Genome Sequencing of the Endangered Kingdonia uniflora (Circaeasteraceae, Ranunculales) Reveals Potential Mechanisms of Evolutionary Specialization.</title>
        <authorList>
            <person name="Sun Y."/>
            <person name="Deng T."/>
            <person name="Zhang A."/>
            <person name="Moore M.J."/>
            <person name="Landis J.B."/>
            <person name="Lin N."/>
            <person name="Zhang H."/>
            <person name="Zhang X."/>
            <person name="Huang J."/>
            <person name="Zhang X."/>
            <person name="Sun H."/>
            <person name="Wang H."/>
        </authorList>
    </citation>
    <scope>NUCLEOTIDE SEQUENCE [LARGE SCALE GENOMIC DNA]</scope>
    <source>
        <strain evidence="1">TB1705</strain>
        <tissue evidence="1">Leaf</tissue>
    </source>
</reference>
<proteinExistence type="predicted"/>
<dbReference type="EMBL" id="JACGCM010002279">
    <property type="protein sequence ID" value="KAF6142219.1"/>
    <property type="molecule type" value="Genomic_DNA"/>
</dbReference>
<keyword evidence="2" id="KW-1185">Reference proteome</keyword>
<protein>
    <submittedName>
        <fullName evidence="1">Uncharacterized protein</fullName>
    </submittedName>
</protein>